<feature type="compositionally biased region" description="Low complexity" evidence="6">
    <location>
        <begin position="140"/>
        <end position="152"/>
    </location>
</feature>
<dbReference type="GO" id="GO:0048189">
    <property type="term" value="C:Lid2 complex"/>
    <property type="evidence" value="ECO:0007669"/>
    <property type="project" value="TreeGrafter"/>
</dbReference>
<dbReference type="Pfam" id="PF13831">
    <property type="entry name" value="PHD_2"/>
    <property type="match status" value="1"/>
</dbReference>
<feature type="compositionally biased region" description="Low complexity" evidence="6">
    <location>
        <begin position="1"/>
        <end position="21"/>
    </location>
</feature>
<dbReference type="Pfam" id="PF01426">
    <property type="entry name" value="BAH"/>
    <property type="match status" value="1"/>
</dbReference>
<feature type="compositionally biased region" description="Pro residues" evidence="6">
    <location>
        <begin position="1400"/>
        <end position="1414"/>
    </location>
</feature>
<feature type="domain" description="PHD-type" evidence="10">
    <location>
        <begin position="1049"/>
        <end position="1156"/>
    </location>
</feature>
<dbReference type="PROSITE" id="PS51805">
    <property type="entry name" value="EPHD"/>
    <property type="match status" value="1"/>
</dbReference>
<dbReference type="PANTHER" id="PTHR47672:SF1">
    <property type="entry name" value="E3 UBIQUITIN-PROTEIN LIGASE SNT2"/>
    <property type="match status" value="1"/>
</dbReference>
<dbReference type="Gene3D" id="3.30.40.10">
    <property type="entry name" value="Zinc/RING finger domain, C3HC4 (zinc finger)"/>
    <property type="match status" value="2"/>
</dbReference>
<gene>
    <name evidence="11" type="ORF">TD95_004789</name>
</gene>
<feature type="compositionally biased region" description="Low complexity" evidence="6">
    <location>
        <begin position="1560"/>
        <end position="1585"/>
    </location>
</feature>
<accession>A0A0F4ZGT5</accession>
<dbReference type="PROSITE" id="PS50016">
    <property type="entry name" value="ZF_PHD_2"/>
    <property type="match status" value="2"/>
</dbReference>
<reference evidence="11 12" key="1">
    <citation type="submission" date="2015-03" db="EMBL/GenBank/DDBJ databases">
        <authorList>
            <person name="Radwan O."/>
            <person name="Al-Naeli F.A."/>
            <person name="Rendon G.A."/>
            <person name="Fields C."/>
        </authorList>
    </citation>
    <scope>NUCLEOTIDE SEQUENCE [LARGE SCALE GENOMIC DNA]</scope>
    <source>
        <strain evidence="11">CR-DP1</strain>
    </source>
</reference>
<feature type="compositionally biased region" description="Basic and acidic residues" evidence="6">
    <location>
        <begin position="1489"/>
        <end position="1512"/>
    </location>
</feature>
<feature type="region of interest" description="Disordered" evidence="6">
    <location>
        <begin position="1018"/>
        <end position="1062"/>
    </location>
</feature>
<dbReference type="Gene3D" id="1.10.10.60">
    <property type="entry name" value="Homeodomain-like"/>
    <property type="match status" value="1"/>
</dbReference>
<feature type="compositionally biased region" description="Low complexity" evidence="6">
    <location>
        <begin position="1528"/>
        <end position="1543"/>
    </location>
</feature>
<feature type="compositionally biased region" description="Polar residues" evidence="6">
    <location>
        <begin position="63"/>
        <end position="74"/>
    </location>
</feature>
<evidence type="ECO:0000313" key="12">
    <source>
        <dbReference type="Proteomes" id="UP000033483"/>
    </source>
</evidence>
<comment type="caution">
    <text evidence="11">The sequence shown here is derived from an EMBL/GenBank/DDBJ whole genome shotgun (WGS) entry which is preliminary data.</text>
</comment>
<feature type="region of interest" description="Disordered" evidence="6">
    <location>
        <begin position="416"/>
        <end position="463"/>
    </location>
</feature>
<feature type="non-terminal residue" evidence="11">
    <location>
        <position position="1717"/>
    </location>
</feature>
<keyword evidence="1" id="KW-0479">Metal-binding</keyword>
<dbReference type="InterPro" id="IPR009057">
    <property type="entry name" value="Homeodomain-like_sf"/>
</dbReference>
<feature type="compositionally biased region" description="Low complexity" evidence="6">
    <location>
        <begin position="75"/>
        <end position="92"/>
    </location>
</feature>
<dbReference type="FunFam" id="2.30.30.490:FF:000018">
    <property type="entry name" value="Lid2 complex component snt2"/>
    <property type="match status" value="1"/>
</dbReference>
<dbReference type="GO" id="GO:0004842">
    <property type="term" value="F:ubiquitin-protein transferase activity"/>
    <property type="evidence" value="ECO:0007669"/>
    <property type="project" value="TreeGrafter"/>
</dbReference>
<protein>
    <submittedName>
        <fullName evidence="11">Uncharacterized protein</fullName>
    </submittedName>
</protein>
<feature type="compositionally biased region" description="Pro residues" evidence="6">
    <location>
        <begin position="1426"/>
        <end position="1439"/>
    </location>
</feature>
<evidence type="ECO:0000256" key="4">
    <source>
        <dbReference type="ARBA" id="ARBA00023242"/>
    </source>
</evidence>
<feature type="region of interest" description="Disordered" evidence="6">
    <location>
        <begin position="1399"/>
        <end position="1696"/>
    </location>
</feature>
<evidence type="ECO:0000259" key="9">
    <source>
        <dbReference type="PROSITE" id="PS51156"/>
    </source>
</evidence>
<dbReference type="SMART" id="SM00439">
    <property type="entry name" value="BAH"/>
    <property type="match status" value="1"/>
</dbReference>
<dbReference type="PANTHER" id="PTHR47672">
    <property type="entry name" value="E3 UBIQUITIN-PROTEIN LIGASE SNT2"/>
    <property type="match status" value="1"/>
</dbReference>
<feature type="compositionally biased region" description="Basic and acidic residues" evidence="6">
    <location>
        <begin position="1022"/>
        <end position="1054"/>
    </location>
</feature>
<keyword evidence="3" id="KW-0862">Zinc</keyword>
<keyword evidence="2 5" id="KW-0863">Zinc-finger</keyword>
<keyword evidence="4" id="KW-0539">Nucleus</keyword>
<evidence type="ECO:0000259" key="10">
    <source>
        <dbReference type="PROSITE" id="PS51805"/>
    </source>
</evidence>
<evidence type="ECO:0000256" key="6">
    <source>
        <dbReference type="SAM" id="MobiDB-lite"/>
    </source>
</evidence>
<dbReference type="InterPro" id="IPR001965">
    <property type="entry name" value="Znf_PHD"/>
</dbReference>
<dbReference type="OrthoDB" id="336088at2759"/>
<feature type="region of interest" description="Disordered" evidence="6">
    <location>
        <begin position="843"/>
        <end position="942"/>
    </location>
</feature>
<dbReference type="SUPFAM" id="SSF57903">
    <property type="entry name" value="FYVE/PHD zinc finger"/>
    <property type="match status" value="2"/>
</dbReference>
<dbReference type="InterPro" id="IPR043151">
    <property type="entry name" value="BAH_sf"/>
</dbReference>
<dbReference type="GO" id="GO:0036205">
    <property type="term" value="P:histone catabolic process"/>
    <property type="evidence" value="ECO:0007669"/>
    <property type="project" value="TreeGrafter"/>
</dbReference>
<feature type="region of interest" description="Disordered" evidence="6">
    <location>
        <begin position="113"/>
        <end position="168"/>
    </location>
</feature>
<feature type="compositionally biased region" description="Basic residues" evidence="6">
    <location>
        <begin position="1602"/>
        <end position="1674"/>
    </location>
</feature>
<dbReference type="PROSITE" id="PS51156">
    <property type="entry name" value="ELM2"/>
    <property type="match status" value="1"/>
</dbReference>
<dbReference type="InterPro" id="IPR011011">
    <property type="entry name" value="Znf_FYVE_PHD"/>
</dbReference>
<feature type="domain" description="BAH" evidence="8">
    <location>
        <begin position="199"/>
        <end position="317"/>
    </location>
</feature>
<feature type="domain" description="PHD-type" evidence="7">
    <location>
        <begin position="941"/>
        <end position="993"/>
    </location>
</feature>
<dbReference type="InterPro" id="IPR013083">
    <property type="entry name" value="Znf_RING/FYVE/PHD"/>
</dbReference>
<evidence type="ECO:0000259" key="7">
    <source>
        <dbReference type="PROSITE" id="PS50016"/>
    </source>
</evidence>
<feature type="compositionally biased region" description="Polar residues" evidence="6">
    <location>
        <begin position="114"/>
        <end position="124"/>
    </location>
</feature>
<organism evidence="11 12">
    <name type="scientific">Thielaviopsis punctulata</name>
    <dbReference type="NCBI Taxonomy" id="72032"/>
    <lineage>
        <taxon>Eukaryota</taxon>
        <taxon>Fungi</taxon>
        <taxon>Dikarya</taxon>
        <taxon>Ascomycota</taxon>
        <taxon>Pezizomycotina</taxon>
        <taxon>Sordariomycetes</taxon>
        <taxon>Hypocreomycetidae</taxon>
        <taxon>Microascales</taxon>
        <taxon>Ceratocystidaceae</taxon>
        <taxon>Thielaviopsis</taxon>
    </lineage>
</organism>
<dbReference type="InterPro" id="IPR019787">
    <property type="entry name" value="Znf_PHD-finger"/>
</dbReference>
<feature type="compositionally biased region" description="Basic and acidic residues" evidence="6">
    <location>
        <begin position="891"/>
        <end position="916"/>
    </location>
</feature>
<keyword evidence="12" id="KW-1185">Reference proteome</keyword>
<feature type="domain" description="PHD-type" evidence="7">
    <location>
        <begin position="354"/>
        <end position="406"/>
    </location>
</feature>
<dbReference type="SMART" id="SM00249">
    <property type="entry name" value="PHD"/>
    <property type="match status" value="3"/>
</dbReference>
<evidence type="ECO:0000256" key="2">
    <source>
        <dbReference type="ARBA" id="ARBA00022771"/>
    </source>
</evidence>
<dbReference type="InterPro" id="IPR000949">
    <property type="entry name" value="ELM2_dom"/>
</dbReference>
<dbReference type="GO" id="GO:0008270">
    <property type="term" value="F:zinc ion binding"/>
    <property type="evidence" value="ECO:0007669"/>
    <property type="project" value="UniProtKB-KW"/>
</dbReference>
<evidence type="ECO:0000256" key="3">
    <source>
        <dbReference type="ARBA" id="ARBA00022833"/>
    </source>
</evidence>
<evidence type="ECO:0000313" key="11">
    <source>
        <dbReference type="EMBL" id="KKA29321.1"/>
    </source>
</evidence>
<feature type="region of interest" description="Disordered" evidence="6">
    <location>
        <begin position="1"/>
        <end position="101"/>
    </location>
</feature>
<evidence type="ECO:0000256" key="5">
    <source>
        <dbReference type="PROSITE-ProRule" id="PRU00146"/>
    </source>
</evidence>
<feature type="domain" description="ELM2" evidence="9">
    <location>
        <begin position="493"/>
        <end position="642"/>
    </location>
</feature>
<sequence length="1717" mass="190613">MSKSGSAAAAQSSKDAGGDAANPYGTRSRNRNGNSRPNYAEDTGEMDFEFTSTATDNKKSSRNRNPSPHINTLETPSVTPSSSRNSNSRKVGGANGESNGRTLHQESIRDHLVSTASTPNSAADKSSSQPPSKKRKTGHANSSAAASVPSNPQHAKRAQAIVQNGNSRPQVTYANTNMMSFTKSKALLEDGCLLADDDTELRQNDHIYLVSEPPGEPYYLGRIMEFMHAGNDNSRPIDAIRVNWYYRPKDIGKRVQDTRLLLATMHSDVSPLSAVRGKCQIKHKSEIASLDEYKKTPDSFWYEKLYDRYIQKHYDLIPTAQIINVPDKVKRVLDEHWKFVLVEQGRGRELTAAVKLCKKCGSFCASNDSVDCSDCKITWHMNCVNPPVTKKPSRGFGWSCAPCSRRHEKMINARHTPAFGNTPEVDEEEFVDEEEEPTTTEPSRDTPVSVEEPRQEPTAEQKQQASLWPFRYLGAHCKVEDALDLDDRIYPRTSTRIGPRHQATVLPWPGRPVEYEKPLELKKPGRREPRLTKEQLAEFEAKKLERENRPAWLQDEPPGWTVRGEDFDNDDPRCTATLLWKPPSEEEISSARLTSFMNDARDLCSTVGVPENSINLQDVALNALFTTGLDTKRALQITRDTPLEDFKEPLLSQAEMKKFEEGVAKYGSELALVSRHVKTVEHKHIVRLYYTWKKTARGKEVWGNYVGRKGKKEAKAAAKTAAKLQDDIADDVDDSAYDCDKAVKQKRTFICKFCHTKSSRQWRRAPSGGSNEGKVIKDKNGQHIVALCRRCAELWRRYGIQWEDLEEVAKKIAQSGGRAWKRKQDEELLKELVYAKDIRSPEAPVATTNGSVPKASAVNGNEQQQPPRKKLKSGAEDKSIESSPAPSVQSKKKDKEKDKEKDKDKDKEKDKDKDKGTPVLEKSTPAPAVATTAPEIPKPRPQPCAVCSGLSGYIIVCKECRLPVHPSCYGVLDQRAAKASKGGRWTCETCINDRNPHVSLDYQCVLCSVDKTDYDFVGVPEKNPRKKESQRDRQERDQARKAAEYYEKKQEEAGRPVNPREALKRTADNNWVHVTCASLMPEIQFGNVDLLAPAEGVGSIPRAKFERVCTICNKHTGACVECEGCDVSVHVECARRKPKEFFVGFVVSSVKSSRRAHHKVVTVNGELGSMSPFVWCLAHDNKPSNTLALFDRVKESGQSALQFYVCNYKQADVTLTGNVRKANLISSIAKGVSISVSSGHGRRASTASVACLGASATAASTAKTAAGNGVSDKKECDDKVCIACGIDVSLKWWPIDDVLKKELEQQQQDAPPVGAEAKKFVEQRKFRCHKCHKLNRLPQKDVPEPPAPEVIAVDIVPPSVQQPVPAPVAQQSHSLFAVPPVPPVSSSVPLSVPVNLAMERPPPLASPRVPPPHLQPLQPQQQPQQQAPPPSVSQPPPPVVDNHRPFQMWAPPSAPVHRPASHSPTTNGPISRDHSYYPIMMPPPFSSDWKSECRSAHREPVHRNESMHREATEAGPSMHTQRYADAASSQQQQQVQQQQQQSVPKPMTLTSLRPPPLPIPQSQQQHSMSHQGSPYGPSSSAMSSMPPAPNYHHGYGHAPAPLHRHQHHTHSTHSNHSHSSHHSHSHTHTHSHSHSHVHSSHGHSHNHNHSHGHGHGHTHAHHPPPHQPQHHHSAHGGLAGSVPPPSMRPEPLSMVPLHPQRAPYMAHHSPPLAREPY</sequence>
<dbReference type="Gene3D" id="2.30.30.490">
    <property type="match status" value="1"/>
</dbReference>
<dbReference type="SUPFAM" id="SSF46689">
    <property type="entry name" value="Homeodomain-like"/>
    <property type="match status" value="1"/>
</dbReference>
<feature type="compositionally biased region" description="Low complexity" evidence="6">
    <location>
        <begin position="1415"/>
        <end position="1425"/>
    </location>
</feature>
<dbReference type="InterPro" id="IPR034732">
    <property type="entry name" value="EPHD"/>
</dbReference>
<dbReference type="CDD" id="cd15497">
    <property type="entry name" value="PHD1_Snt2p_like"/>
    <property type="match status" value="1"/>
</dbReference>
<dbReference type="InterPro" id="IPR001025">
    <property type="entry name" value="BAH_dom"/>
</dbReference>
<feature type="compositionally biased region" description="Low complexity" evidence="6">
    <location>
        <begin position="924"/>
        <end position="934"/>
    </location>
</feature>
<dbReference type="Proteomes" id="UP000033483">
    <property type="component" value="Unassembled WGS sequence"/>
</dbReference>
<dbReference type="PROSITE" id="PS51038">
    <property type="entry name" value="BAH"/>
    <property type="match status" value="1"/>
</dbReference>
<feature type="compositionally biased region" description="Acidic residues" evidence="6">
    <location>
        <begin position="424"/>
        <end position="438"/>
    </location>
</feature>
<dbReference type="GO" id="GO:0003682">
    <property type="term" value="F:chromatin binding"/>
    <property type="evidence" value="ECO:0007669"/>
    <property type="project" value="InterPro"/>
</dbReference>
<dbReference type="Pfam" id="PF13832">
    <property type="entry name" value="zf-HC5HC2H_2"/>
    <property type="match status" value="1"/>
</dbReference>
<evidence type="ECO:0000256" key="1">
    <source>
        <dbReference type="ARBA" id="ARBA00022723"/>
    </source>
</evidence>
<evidence type="ECO:0000259" key="8">
    <source>
        <dbReference type="PROSITE" id="PS51038"/>
    </source>
</evidence>
<dbReference type="EMBL" id="LAEV01000899">
    <property type="protein sequence ID" value="KKA29321.1"/>
    <property type="molecule type" value="Genomic_DNA"/>
</dbReference>
<dbReference type="SMART" id="SM01189">
    <property type="entry name" value="ELM2"/>
    <property type="match status" value="1"/>
</dbReference>
<proteinExistence type="predicted"/>
<dbReference type="InterPro" id="IPR029617">
    <property type="entry name" value="Snt2"/>
</dbReference>
<name>A0A0F4ZGT5_9PEZI</name>